<evidence type="ECO:0000256" key="6">
    <source>
        <dbReference type="RuleBase" id="RU000382"/>
    </source>
</evidence>
<evidence type="ECO:0000256" key="1">
    <source>
        <dbReference type="ARBA" id="ARBA00001933"/>
    </source>
</evidence>
<dbReference type="InterPro" id="IPR015421">
    <property type="entry name" value="PyrdxlP-dep_Trfase_major"/>
</dbReference>
<evidence type="ECO:0000256" key="5">
    <source>
        <dbReference type="ARBA" id="ARBA00023239"/>
    </source>
</evidence>
<keyword evidence="7" id="KW-0808">Transferase</keyword>
<protein>
    <submittedName>
        <fullName evidence="7">Aminotransferase class V-fold PLP-dependent enzyme</fullName>
    </submittedName>
</protein>
<dbReference type="InterPro" id="IPR010977">
    <property type="entry name" value="Aromatic_deC"/>
</dbReference>
<name>A0ABW7MN62_9FLAO</name>
<evidence type="ECO:0000313" key="8">
    <source>
        <dbReference type="Proteomes" id="UP001610104"/>
    </source>
</evidence>
<dbReference type="InterPro" id="IPR015422">
    <property type="entry name" value="PyrdxlP-dep_Trfase_small"/>
</dbReference>
<dbReference type="PROSITE" id="PS00392">
    <property type="entry name" value="DDC_GAD_HDC_YDC"/>
    <property type="match status" value="1"/>
</dbReference>
<proteinExistence type="inferred from homology"/>
<dbReference type="PANTHER" id="PTHR11999:SF70">
    <property type="entry name" value="MIP05841P"/>
    <property type="match status" value="1"/>
</dbReference>
<dbReference type="InterPro" id="IPR021115">
    <property type="entry name" value="Pyridoxal-P_BS"/>
</dbReference>
<dbReference type="PANTHER" id="PTHR11999">
    <property type="entry name" value="GROUP II PYRIDOXAL-5-PHOSPHATE DECARBOXYLASE"/>
    <property type="match status" value="1"/>
</dbReference>
<sequence>MHKIDIDLVNMTLDVMKYAIDRISVTEPKIGIPQKAEDLMALVGETITEKGIGGEVAFNLWKEHLMKANVSIDHPRHLAFVPASPTRAAIMFDLVTSASSIHGAYWMEGAGGIFCENEAMKWIVSLTGLPKGAFGVFTSGGTAANLSAIVTAREYWRSLNDQNKVEKGLIITSIGAHSSIKAMAKVVDVDVLLVDTEDRLEAKALQNTIDNLTSHQSQRLFAIVATGGTTNAGIIDDLDGIAVICKKEQLWLHVDAAYGGGALVADSVRHLFNGIEKADSITIDPHKWMFSPYDCGAVIYKNPELAKKAHSQEGSYLDIFKDEGAHGFNPSDYQIQLTRRVRGLPLWFSLATHGTDRYKVAIERGLELAQIAGTLIQEKSHVELVREPSLSCVLYRRIGWKPEDYTHWTYENHKKGFALVTPTKWKKGSTYETVSRFCFINPDTTEKDIEMILDSMI</sequence>
<comment type="similarity">
    <text evidence="2 6">Belongs to the group II decarboxylase family.</text>
</comment>
<dbReference type="SUPFAM" id="SSF53383">
    <property type="entry name" value="PLP-dependent transferases"/>
    <property type="match status" value="1"/>
</dbReference>
<dbReference type="Gene3D" id="3.40.640.10">
    <property type="entry name" value="Type I PLP-dependent aspartate aminotransferase-like (Major domain)"/>
    <property type="match status" value="1"/>
</dbReference>
<dbReference type="EMBL" id="JBAWKC010000001">
    <property type="protein sequence ID" value="MFH6768244.1"/>
    <property type="molecule type" value="Genomic_DNA"/>
</dbReference>
<keyword evidence="5 6" id="KW-0456">Lyase</keyword>
<keyword evidence="4 6" id="KW-0663">Pyridoxal phosphate</keyword>
<dbReference type="Gene3D" id="3.90.1150.10">
    <property type="entry name" value="Aspartate Aminotransferase, domain 1"/>
    <property type="match status" value="1"/>
</dbReference>
<keyword evidence="8" id="KW-1185">Reference proteome</keyword>
<keyword evidence="7" id="KW-0032">Aminotransferase</keyword>
<evidence type="ECO:0000313" key="7">
    <source>
        <dbReference type="EMBL" id="MFH6768244.1"/>
    </source>
</evidence>
<evidence type="ECO:0000256" key="2">
    <source>
        <dbReference type="ARBA" id="ARBA00009533"/>
    </source>
</evidence>
<dbReference type="InterPro" id="IPR002129">
    <property type="entry name" value="PyrdxlP-dep_de-COase"/>
</dbReference>
<dbReference type="InterPro" id="IPR015424">
    <property type="entry name" value="PyrdxlP-dep_Trfase"/>
</dbReference>
<dbReference type="Proteomes" id="UP001610104">
    <property type="component" value="Unassembled WGS sequence"/>
</dbReference>
<dbReference type="GO" id="GO:0008483">
    <property type="term" value="F:transaminase activity"/>
    <property type="evidence" value="ECO:0007669"/>
    <property type="project" value="UniProtKB-KW"/>
</dbReference>
<dbReference type="RefSeq" id="WP_395437481.1">
    <property type="nucleotide sequence ID" value="NZ_JBAWKC010000001.1"/>
</dbReference>
<reference evidence="7 8" key="1">
    <citation type="submission" date="2024-02" db="EMBL/GenBank/DDBJ databases">
        <title>A Gaetbulibacter species isolated from tidal flats and genomic insights of their niches.</title>
        <authorList>
            <person name="Ye Y."/>
        </authorList>
    </citation>
    <scope>NUCLEOTIDE SEQUENCE [LARGE SCALE GENOMIC DNA]</scope>
    <source>
        <strain evidence="7 8">KEM-8</strain>
    </source>
</reference>
<dbReference type="Pfam" id="PF00282">
    <property type="entry name" value="Pyridoxal_deC"/>
    <property type="match status" value="1"/>
</dbReference>
<evidence type="ECO:0000256" key="3">
    <source>
        <dbReference type="ARBA" id="ARBA00022793"/>
    </source>
</evidence>
<comment type="cofactor">
    <cofactor evidence="1 6">
        <name>pyridoxal 5'-phosphate</name>
        <dbReference type="ChEBI" id="CHEBI:597326"/>
    </cofactor>
</comment>
<comment type="caution">
    <text evidence="7">The sequence shown here is derived from an EMBL/GenBank/DDBJ whole genome shotgun (WGS) entry which is preliminary data.</text>
</comment>
<keyword evidence="3" id="KW-0210">Decarboxylase</keyword>
<organism evidence="7 8">
    <name type="scientific">Gaetbulibacter aquiaggeris</name>
    <dbReference type="NCBI Taxonomy" id="1735373"/>
    <lineage>
        <taxon>Bacteria</taxon>
        <taxon>Pseudomonadati</taxon>
        <taxon>Bacteroidota</taxon>
        <taxon>Flavobacteriia</taxon>
        <taxon>Flavobacteriales</taxon>
        <taxon>Flavobacteriaceae</taxon>
        <taxon>Gaetbulibacter</taxon>
    </lineage>
</organism>
<evidence type="ECO:0000256" key="4">
    <source>
        <dbReference type="ARBA" id="ARBA00022898"/>
    </source>
</evidence>
<gene>
    <name evidence="7" type="ORF">V8G56_05820</name>
</gene>
<accession>A0ABW7MN62</accession>